<gene>
    <name evidence="1" type="ORF">MSPICULIGERA_LOCUS3367</name>
</gene>
<accession>A0AA36FTP8</accession>
<protein>
    <submittedName>
        <fullName evidence="1">Uncharacterized protein</fullName>
    </submittedName>
</protein>
<feature type="non-terminal residue" evidence="1">
    <location>
        <position position="49"/>
    </location>
</feature>
<proteinExistence type="predicted"/>
<evidence type="ECO:0000313" key="1">
    <source>
        <dbReference type="EMBL" id="CAJ0564694.1"/>
    </source>
</evidence>
<dbReference type="Proteomes" id="UP001177023">
    <property type="component" value="Unassembled WGS sequence"/>
</dbReference>
<name>A0AA36FTP8_9BILA</name>
<sequence length="49" mass="5862">RKPVSMLMDRVDGPFRLELEFIGVVKDWTHREKFAYETYVIPMWNTAGM</sequence>
<dbReference type="AlphaFoldDB" id="A0AA36FTP8"/>
<feature type="non-terminal residue" evidence="1">
    <location>
        <position position="1"/>
    </location>
</feature>
<reference evidence="1" key="1">
    <citation type="submission" date="2023-06" db="EMBL/GenBank/DDBJ databases">
        <authorList>
            <person name="Delattre M."/>
        </authorList>
    </citation>
    <scope>NUCLEOTIDE SEQUENCE</scope>
    <source>
        <strain evidence="1">AF72</strain>
    </source>
</reference>
<keyword evidence="2" id="KW-1185">Reference proteome</keyword>
<organism evidence="1 2">
    <name type="scientific">Mesorhabditis spiculigera</name>
    <dbReference type="NCBI Taxonomy" id="96644"/>
    <lineage>
        <taxon>Eukaryota</taxon>
        <taxon>Metazoa</taxon>
        <taxon>Ecdysozoa</taxon>
        <taxon>Nematoda</taxon>
        <taxon>Chromadorea</taxon>
        <taxon>Rhabditida</taxon>
        <taxon>Rhabditina</taxon>
        <taxon>Rhabditomorpha</taxon>
        <taxon>Rhabditoidea</taxon>
        <taxon>Rhabditidae</taxon>
        <taxon>Mesorhabditinae</taxon>
        <taxon>Mesorhabditis</taxon>
    </lineage>
</organism>
<evidence type="ECO:0000313" key="2">
    <source>
        <dbReference type="Proteomes" id="UP001177023"/>
    </source>
</evidence>
<dbReference type="EMBL" id="CATQJA010000901">
    <property type="protein sequence ID" value="CAJ0564694.1"/>
    <property type="molecule type" value="Genomic_DNA"/>
</dbReference>
<comment type="caution">
    <text evidence="1">The sequence shown here is derived from an EMBL/GenBank/DDBJ whole genome shotgun (WGS) entry which is preliminary data.</text>
</comment>